<accession>A0ABR7M9C5</accession>
<evidence type="ECO:0000313" key="5">
    <source>
        <dbReference type="Proteomes" id="UP000765802"/>
    </source>
</evidence>
<dbReference type="EMBL" id="MBUA01000006">
    <property type="protein sequence ID" value="MBC6490674.1"/>
    <property type="molecule type" value="Genomic_DNA"/>
</dbReference>
<keyword evidence="1" id="KW-0732">Signal</keyword>
<name>A0ABR7M9C5_9BACT</name>
<evidence type="ECO:0000256" key="1">
    <source>
        <dbReference type="SAM" id="SignalP"/>
    </source>
</evidence>
<dbReference type="EMBL" id="MBUA01000014">
    <property type="protein sequence ID" value="MBC6491552.1"/>
    <property type="molecule type" value="Genomic_DNA"/>
</dbReference>
<dbReference type="EMBL" id="MBUA01000025">
    <property type="protein sequence ID" value="MBC6492053.1"/>
    <property type="molecule type" value="Genomic_DNA"/>
</dbReference>
<evidence type="ECO:0000313" key="3">
    <source>
        <dbReference type="EMBL" id="MBC6491552.1"/>
    </source>
</evidence>
<feature type="chain" id="PRO_5045032018" evidence="1">
    <location>
        <begin position="20"/>
        <end position="199"/>
    </location>
</feature>
<dbReference type="Proteomes" id="UP000765802">
    <property type="component" value="Unassembled WGS sequence"/>
</dbReference>
<reference evidence="3 5" key="1">
    <citation type="submission" date="2016-07" db="EMBL/GenBank/DDBJ databases">
        <title>Genome analysis of Flavihumibacter stibioxidans YS-17.</title>
        <authorList>
            <person name="Shi K."/>
            <person name="Han Y."/>
            <person name="Wang G."/>
        </authorList>
    </citation>
    <scope>NUCLEOTIDE SEQUENCE [LARGE SCALE GENOMIC DNA]</scope>
    <source>
        <strain evidence="3 5">YS-17</strain>
    </source>
</reference>
<organism evidence="3 5">
    <name type="scientific">Flavihumibacter stibioxidans</name>
    <dbReference type="NCBI Taxonomy" id="1834163"/>
    <lineage>
        <taxon>Bacteria</taxon>
        <taxon>Pseudomonadati</taxon>
        <taxon>Bacteroidota</taxon>
        <taxon>Chitinophagia</taxon>
        <taxon>Chitinophagales</taxon>
        <taxon>Chitinophagaceae</taxon>
        <taxon>Flavihumibacter</taxon>
    </lineage>
</organism>
<evidence type="ECO:0000313" key="4">
    <source>
        <dbReference type="EMBL" id="MBC6492053.1"/>
    </source>
</evidence>
<keyword evidence="5" id="KW-1185">Reference proteome</keyword>
<gene>
    <name evidence="2" type="ORF">BC349_19580</name>
    <name evidence="3" type="ORF">BC349_19810</name>
    <name evidence="4" type="ORF">BC349_19875</name>
</gene>
<proteinExistence type="predicted"/>
<comment type="caution">
    <text evidence="3">The sequence shown here is derived from an EMBL/GenBank/DDBJ whole genome shotgun (WGS) entry which is preliminary data.</text>
</comment>
<sequence length="199" mass="23418">MLMRLSTFLLLFNCLNSFAQTNNYQNLLDTAIGGHGSLFLYSKPLKVTRLDIKELWFYFENAREYSNQKLDTVMFSQIIQNSLVADTTLWSDNELPKFILINDRAATVSKRYVVEKFKLTDKKQIKYFTKYVNKFNTTDISDRVICYYSRPIFDNTKTFAIVQWDNGHSYLGGGGGIMLYQQQSDKTWKEHCVILNWRY</sequence>
<protein>
    <submittedName>
        <fullName evidence="3">Uncharacterized protein</fullName>
    </submittedName>
</protein>
<evidence type="ECO:0000313" key="2">
    <source>
        <dbReference type="EMBL" id="MBC6490674.1"/>
    </source>
</evidence>
<feature type="signal peptide" evidence="1">
    <location>
        <begin position="1"/>
        <end position="19"/>
    </location>
</feature>